<dbReference type="Proteomes" id="UP000001194">
    <property type="component" value="Unassembled WGS sequence"/>
</dbReference>
<accession>B0E275</accession>
<dbReference type="InterPro" id="IPR013320">
    <property type="entry name" value="ConA-like_dom_sf"/>
</dbReference>
<sequence length="589" mass="64715">MVWDCVLVPFGRDANSVENGTLGFDDSYKKFTTCNKGCSQIVRLGTGLRCRKSLSLTPCPNVYIYIGTPTLFPFPSSLIPSLHRCESTKRPLPALSWSSKPSLKNLRWDGNDILLSASQPAYHPPTAPSPVPSPHWFSRSALHSLIRVHPSQLSLRFVLAPLLHHPSHLQISVHLRDSELYRERRRAVPSLSAVQFPQSSHQATRHCQAQWFAANVLVQRQIIGRERYQLTVTGATAKQQARKESSTNPTKRTNSSGGRSERLHQGGSKASRGWLCSAHGGMSAIFLLSAWAFAQSFFDLTALTGISNYDSMSLTSTRHAHGLRQSRARAAASDVAMRAFKAEALASNASFLQRLDPDGCLHVSHNFLNYQTYPGYDNSIGISGPGPNGYRMFSSTSDINDPNTESRLRNDFVFNDGSAPYTAPDSGKNSNVVLREELCVVGPLDPNGSHYHNCDEIDIAEIYGGGNNQAEFTFYTGSGSYIPGKPPQRQGGGVYTDTTSGAAGQQFYEYQLYLEQGKYLTFTIADVKTGQTIGKRDYGPPGIPSKPLNFFMGEYNCAASRPDAKNYCGGPYNGNSFMEIGSILYRTCD</sequence>
<protein>
    <submittedName>
        <fullName evidence="2">Predicted protein</fullName>
    </submittedName>
</protein>
<gene>
    <name evidence="2" type="ORF">LACBIDRAFT_335389</name>
</gene>
<dbReference type="AlphaFoldDB" id="B0E275"/>
<dbReference type="RefSeq" id="XP_001890290.1">
    <property type="nucleotide sequence ID" value="XM_001890255.1"/>
</dbReference>
<reference evidence="2 3" key="1">
    <citation type="journal article" date="2008" name="Nature">
        <title>The genome of Laccaria bicolor provides insights into mycorrhizal symbiosis.</title>
        <authorList>
            <person name="Martin F."/>
            <person name="Aerts A."/>
            <person name="Ahren D."/>
            <person name="Brun A."/>
            <person name="Danchin E.G.J."/>
            <person name="Duchaussoy F."/>
            <person name="Gibon J."/>
            <person name="Kohler A."/>
            <person name="Lindquist E."/>
            <person name="Pereda V."/>
            <person name="Salamov A."/>
            <person name="Shapiro H.J."/>
            <person name="Wuyts J."/>
            <person name="Blaudez D."/>
            <person name="Buee M."/>
            <person name="Brokstein P."/>
            <person name="Canbaeck B."/>
            <person name="Cohen D."/>
            <person name="Courty P.E."/>
            <person name="Coutinho P.M."/>
            <person name="Delaruelle C."/>
            <person name="Detter J.C."/>
            <person name="Deveau A."/>
            <person name="DiFazio S."/>
            <person name="Duplessis S."/>
            <person name="Fraissinet-Tachet L."/>
            <person name="Lucic E."/>
            <person name="Frey-Klett P."/>
            <person name="Fourrey C."/>
            <person name="Feussner I."/>
            <person name="Gay G."/>
            <person name="Grimwood J."/>
            <person name="Hoegger P.J."/>
            <person name="Jain P."/>
            <person name="Kilaru S."/>
            <person name="Labbe J."/>
            <person name="Lin Y.C."/>
            <person name="Legue V."/>
            <person name="Le Tacon F."/>
            <person name="Marmeisse R."/>
            <person name="Melayah D."/>
            <person name="Montanini B."/>
            <person name="Muratet M."/>
            <person name="Nehls U."/>
            <person name="Niculita-Hirzel H."/>
            <person name="Oudot-Le Secq M.P."/>
            <person name="Peter M."/>
            <person name="Quesneville H."/>
            <person name="Rajashekar B."/>
            <person name="Reich M."/>
            <person name="Rouhier N."/>
            <person name="Schmutz J."/>
            <person name="Yin T."/>
            <person name="Chalot M."/>
            <person name="Henrissat B."/>
            <person name="Kuees U."/>
            <person name="Lucas S."/>
            <person name="Van de Peer Y."/>
            <person name="Podila G.K."/>
            <person name="Polle A."/>
            <person name="Pukkila P.J."/>
            <person name="Richardson P.M."/>
            <person name="Rouze P."/>
            <person name="Sanders I.R."/>
            <person name="Stajich J.E."/>
            <person name="Tunlid A."/>
            <person name="Tuskan G."/>
            <person name="Grigoriev I.V."/>
        </authorList>
    </citation>
    <scope>NUCLEOTIDE SEQUENCE [LARGE SCALE GENOMIC DNA]</scope>
    <source>
        <strain evidence="3">S238N-H82 / ATCC MYA-4686</strain>
    </source>
</reference>
<proteinExistence type="predicted"/>
<feature type="compositionally biased region" description="Polar residues" evidence="1">
    <location>
        <begin position="246"/>
        <end position="258"/>
    </location>
</feature>
<dbReference type="Gene3D" id="2.60.120.200">
    <property type="match status" value="1"/>
</dbReference>
<dbReference type="EMBL" id="DS547175">
    <property type="protein sequence ID" value="EDQ99047.1"/>
    <property type="molecule type" value="Genomic_DNA"/>
</dbReference>
<dbReference type="InParanoid" id="B0E275"/>
<keyword evidence="3" id="KW-1185">Reference proteome</keyword>
<dbReference type="SUPFAM" id="SSF49899">
    <property type="entry name" value="Concanavalin A-like lectins/glucanases"/>
    <property type="match status" value="1"/>
</dbReference>
<evidence type="ECO:0000313" key="3">
    <source>
        <dbReference type="Proteomes" id="UP000001194"/>
    </source>
</evidence>
<dbReference type="GeneID" id="6085954"/>
<evidence type="ECO:0000256" key="1">
    <source>
        <dbReference type="SAM" id="MobiDB-lite"/>
    </source>
</evidence>
<dbReference type="KEGG" id="lbc:LACBIDRAFT_335389"/>
<organism evidence="3">
    <name type="scientific">Laccaria bicolor (strain S238N-H82 / ATCC MYA-4686)</name>
    <name type="common">Bicoloured deceiver</name>
    <name type="synonym">Laccaria laccata var. bicolor</name>
    <dbReference type="NCBI Taxonomy" id="486041"/>
    <lineage>
        <taxon>Eukaryota</taxon>
        <taxon>Fungi</taxon>
        <taxon>Dikarya</taxon>
        <taxon>Basidiomycota</taxon>
        <taxon>Agaricomycotina</taxon>
        <taxon>Agaricomycetes</taxon>
        <taxon>Agaricomycetidae</taxon>
        <taxon>Agaricales</taxon>
        <taxon>Agaricineae</taxon>
        <taxon>Hydnangiaceae</taxon>
        <taxon>Laccaria</taxon>
    </lineage>
</organism>
<feature type="region of interest" description="Disordered" evidence="1">
    <location>
        <begin position="234"/>
        <end position="267"/>
    </location>
</feature>
<dbReference type="HOGENOM" id="CLU_463122_0_0_1"/>
<name>B0E275_LACBS</name>
<evidence type="ECO:0000313" key="2">
    <source>
        <dbReference type="EMBL" id="EDQ99047.1"/>
    </source>
</evidence>